<dbReference type="GO" id="GO:0000272">
    <property type="term" value="P:polysaccharide catabolic process"/>
    <property type="evidence" value="ECO:0007669"/>
    <property type="project" value="InterPro"/>
</dbReference>
<dbReference type="Gene3D" id="2.70.98.70">
    <property type="match status" value="1"/>
</dbReference>
<feature type="domain" description="Dockerin" evidence="1">
    <location>
        <begin position="737"/>
        <end position="799"/>
    </location>
</feature>
<dbReference type="EMBL" id="MNZM01000037">
    <property type="protein sequence ID" value="OIP85107.1"/>
    <property type="molecule type" value="Genomic_DNA"/>
</dbReference>
<evidence type="ECO:0000313" key="3">
    <source>
        <dbReference type="Proteomes" id="UP000183758"/>
    </source>
</evidence>
<name>A0A1J5HKZ8_9BACT</name>
<protein>
    <recommendedName>
        <fullName evidence="1">Dockerin domain-containing protein</fullName>
    </recommendedName>
</protein>
<dbReference type="Gene3D" id="1.10.1330.10">
    <property type="entry name" value="Dockerin domain"/>
    <property type="match status" value="1"/>
</dbReference>
<organism evidence="2 3">
    <name type="scientific">Candidatus Roizmanbacteria bacterium CG2_30_33_16</name>
    <dbReference type="NCBI Taxonomy" id="1805340"/>
    <lineage>
        <taxon>Bacteria</taxon>
        <taxon>Candidatus Roizmaniibacteriota</taxon>
    </lineage>
</organism>
<dbReference type="InterPro" id="IPR036439">
    <property type="entry name" value="Dockerin_dom_sf"/>
</dbReference>
<dbReference type="SUPFAM" id="SSF48230">
    <property type="entry name" value="Chondroitin AC/alginate lyase"/>
    <property type="match status" value="1"/>
</dbReference>
<dbReference type="InterPro" id="IPR016134">
    <property type="entry name" value="Dockerin_dom"/>
</dbReference>
<dbReference type="Proteomes" id="UP000183758">
    <property type="component" value="Unassembled WGS sequence"/>
</dbReference>
<dbReference type="AlphaFoldDB" id="A0A1J5HKZ8"/>
<dbReference type="InterPro" id="IPR008929">
    <property type="entry name" value="Chondroitin_lyas"/>
</dbReference>
<reference evidence="2 3" key="1">
    <citation type="journal article" date="2016" name="Environ. Microbiol.">
        <title>Genomic resolution of a cold subsurface aquifer community provides metabolic insights for novel microbes adapted to high CO concentrations.</title>
        <authorList>
            <person name="Probst A.J."/>
            <person name="Castelle C.J."/>
            <person name="Singh A."/>
            <person name="Brown C.T."/>
            <person name="Anantharaman K."/>
            <person name="Sharon I."/>
            <person name="Hug L.A."/>
            <person name="Burstein D."/>
            <person name="Emerson J.B."/>
            <person name="Thomas B.C."/>
            <person name="Banfield J.F."/>
        </authorList>
    </citation>
    <scope>NUCLEOTIDE SEQUENCE [LARGE SCALE GENOMIC DNA]</scope>
    <source>
        <strain evidence="2">CG2_30_33_16</strain>
    </source>
</reference>
<gene>
    <name evidence="2" type="ORF">AUK04_01590</name>
</gene>
<evidence type="ECO:0000259" key="1">
    <source>
        <dbReference type="PROSITE" id="PS51766"/>
    </source>
</evidence>
<dbReference type="SUPFAM" id="SSF63446">
    <property type="entry name" value="Type I dockerin domain"/>
    <property type="match status" value="1"/>
</dbReference>
<proteinExistence type="predicted"/>
<evidence type="ECO:0000313" key="2">
    <source>
        <dbReference type="EMBL" id="OIP85107.1"/>
    </source>
</evidence>
<accession>A0A1J5HKZ8</accession>
<dbReference type="Gene3D" id="1.50.10.100">
    <property type="entry name" value="Chondroitin AC/alginate lyase"/>
    <property type="match status" value="1"/>
</dbReference>
<sequence>MRFQALKSICWLFLLVFFIIFSSKSVLAISHPRLLITQEKLNQVKDKIAVGKTKITYETMLNLSANSPNKALDKAFVYYVKKSLGDNNYGGLKEAKVFLLNYIRNANNEPSKLWEYPVKYKQGWNATPIALLYDWTFPILTPVEQKEIRDYLIKWITIFNSYLTPESGLYLHNNQYTSPAAALGVILMTVEGESGVPENLNAITQKIATSFKSQFFTSAINPKGNLGEGIWYQNLSLPVVTVYAACATQLGYLDLKTTNAKNIFNWFLYAGISNKEFIEYGDAGQVSSIWPQYLFYTDYFNQPQDWATWNYYQPEYPITTLWEGIADNAFYLMFYNGQAPVIDLATFPKSEFFYDKEDKKTGGIVIMKNGFNSNNTIVSFINRYNYHIHQHYDPNSVSLSYRGKRFLIDHNGLMPYTNPDHGADFEHNLVVVDGGGSPKNDSGWSDDVASYGEIVIFLQYKNNSLAIGDARYPVMDLSKIWNVNHLVDETKLTTFSPAVKANRVVNYLGDFFISPLITIIDDYQVDSQFHTYSLLYHFDRTTGYSGSGRLTDPFIMEKDNDKLVIFLGNNDQFGTVEHLSDLEGGDTVPEQYHNVIKVKKNTVNAQFLTFLLPTSQTVPTIKPIKENNVTGYQINFGDPDINMYYYTNNDFKDLTLHDFQTDGQHIFIGIKKGKPTLVSIINYLKLQYQHSTIGEQTTRERQSIQIMFNNNSYAGRLTDNNMTSKNVEGNVTIVKVEGVVTGDINNDGKLDDNDYRIWKCEYQGNGECFLPYSNKTADLNTNGRVDLVDFEIWRENITN</sequence>
<dbReference type="PROSITE" id="PS51766">
    <property type="entry name" value="DOCKERIN"/>
    <property type="match status" value="1"/>
</dbReference>
<comment type="caution">
    <text evidence="2">The sequence shown here is derived from an EMBL/GenBank/DDBJ whole genome shotgun (WGS) entry which is preliminary data.</text>
</comment>